<reference evidence="1 2" key="1">
    <citation type="journal article" date="2020" name="Nat. Food">
        <title>A phased Vanilla planifolia genome enables genetic improvement of flavour and production.</title>
        <authorList>
            <person name="Hasing T."/>
            <person name="Tang H."/>
            <person name="Brym M."/>
            <person name="Khazi F."/>
            <person name="Huang T."/>
            <person name="Chambers A.H."/>
        </authorList>
    </citation>
    <scope>NUCLEOTIDE SEQUENCE [LARGE SCALE GENOMIC DNA]</scope>
    <source>
        <tissue evidence="1">Leaf</tissue>
    </source>
</reference>
<dbReference type="AlphaFoldDB" id="A0A835UMI8"/>
<dbReference type="OrthoDB" id="1882346at2759"/>
<keyword evidence="2" id="KW-1185">Reference proteome</keyword>
<organism evidence="1 2">
    <name type="scientific">Vanilla planifolia</name>
    <name type="common">Vanilla</name>
    <dbReference type="NCBI Taxonomy" id="51239"/>
    <lineage>
        <taxon>Eukaryota</taxon>
        <taxon>Viridiplantae</taxon>
        <taxon>Streptophyta</taxon>
        <taxon>Embryophyta</taxon>
        <taxon>Tracheophyta</taxon>
        <taxon>Spermatophyta</taxon>
        <taxon>Magnoliopsida</taxon>
        <taxon>Liliopsida</taxon>
        <taxon>Asparagales</taxon>
        <taxon>Orchidaceae</taxon>
        <taxon>Vanilloideae</taxon>
        <taxon>Vanilleae</taxon>
        <taxon>Vanilla</taxon>
    </lineage>
</organism>
<evidence type="ECO:0000313" key="2">
    <source>
        <dbReference type="Proteomes" id="UP000636800"/>
    </source>
</evidence>
<proteinExistence type="predicted"/>
<evidence type="ECO:0000313" key="1">
    <source>
        <dbReference type="EMBL" id="KAG0466988.1"/>
    </source>
</evidence>
<dbReference type="EMBL" id="JADCNL010000009">
    <property type="protein sequence ID" value="KAG0466988.1"/>
    <property type="molecule type" value="Genomic_DNA"/>
</dbReference>
<sequence>MASLPAASDLSSCKLYSVPRDHLLRLTEQIRDTIGRVPYTPMGSSVSIKSLLELLLPQNAVDKPIAREIKDFCLCCSALASSEGVESPSVYWIPKDLSLLARSVLGEFSLLASFSTEHEMVAELMAEVLPELKAVVKETCIDPDNEEFVSGSKRAPVVHAIVAAHQFRWLVTQVVYPHLGTMCSLIMPCALTMLDHWSPEVKEQGMLALTHLGKNVIAAELGWYEEAILDACCRNLPASDELWPCVVEVSVLMLVCTQRKNPRSSCSSELSFEGLTKY</sequence>
<name>A0A835UMI8_VANPL</name>
<dbReference type="Proteomes" id="UP000636800">
    <property type="component" value="Unassembled WGS sequence"/>
</dbReference>
<dbReference type="PANTHER" id="PTHR14873:SF1">
    <property type="entry name" value="OS06G0694100 PROTEIN"/>
    <property type="match status" value="1"/>
</dbReference>
<comment type="caution">
    <text evidence="1">The sequence shown here is derived from an EMBL/GenBank/DDBJ whole genome shotgun (WGS) entry which is preliminary data.</text>
</comment>
<dbReference type="PANTHER" id="PTHR14873">
    <property type="entry name" value="OS06G0694100 PROTEIN"/>
    <property type="match status" value="1"/>
</dbReference>
<protein>
    <submittedName>
        <fullName evidence="1">Uncharacterized protein</fullName>
    </submittedName>
</protein>
<accession>A0A835UMI8</accession>
<gene>
    <name evidence="1" type="ORF">HPP92_018568</name>
</gene>